<keyword evidence="3" id="KW-1185">Reference proteome</keyword>
<feature type="signal peptide" evidence="1">
    <location>
        <begin position="1"/>
        <end position="28"/>
    </location>
</feature>
<name>A0A7X0SN69_9BACL</name>
<evidence type="ECO:0000313" key="2">
    <source>
        <dbReference type="EMBL" id="MBB6733093.1"/>
    </source>
</evidence>
<dbReference type="InterPro" id="IPR012341">
    <property type="entry name" value="6hp_glycosidase-like_sf"/>
</dbReference>
<dbReference type="RefSeq" id="WP_185130752.1">
    <property type="nucleotide sequence ID" value="NZ_JACJVO010000024.1"/>
</dbReference>
<dbReference type="EMBL" id="JACJVO010000024">
    <property type="protein sequence ID" value="MBB6733093.1"/>
    <property type="molecule type" value="Genomic_DNA"/>
</dbReference>
<accession>A0A7X0SN69</accession>
<dbReference type="SUPFAM" id="SSF48208">
    <property type="entry name" value="Six-hairpin glycosidases"/>
    <property type="match status" value="1"/>
</dbReference>
<comment type="caution">
    <text evidence="2">The sequence shown here is derived from an EMBL/GenBank/DDBJ whole genome shotgun (WGS) entry which is preliminary data.</text>
</comment>
<evidence type="ECO:0000256" key="1">
    <source>
        <dbReference type="SAM" id="SignalP"/>
    </source>
</evidence>
<gene>
    <name evidence="2" type="ORF">H7C18_19425</name>
</gene>
<reference evidence="2 3" key="1">
    <citation type="submission" date="2020-08" db="EMBL/GenBank/DDBJ databases">
        <title>Cohnella phylogeny.</title>
        <authorList>
            <person name="Dunlap C."/>
        </authorList>
    </citation>
    <scope>NUCLEOTIDE SEQUENCE [LARGE SCALE GENOMIC DNA]</scope>
    <source>
        <strain evidence="2 3">CBP 2801</strain>
    </source>
</reference>
<sequence length="378" mass="41390">MTYRRLTLTGLYLAICAVLIGACGRASAPNDSGTAEPSAVRHENASDDPKRLDLERFVTTVLSGKEGVYTNLIETDQNGEAASGHEVLSESAGLLMRYEALSGERGAFDDAWRLARSVFDMKTAFSYRFSPATGKLYPLNAAVDDLRIIRALYEAGQAFGWDEYTQEADRYAARFLSHNVRDGRMYDIYDEKYGTNNSFVTLCYIDLPTLGLIADRVPGGQDLLASMRSVATGGYLGDRFPFYAGRYDYEKGTYSSEGGIQTVESLLTILSLSEAGLEHPASISFLKEKVLADKLYGRYNAAGEAQNDIRSTALYAIAAMIGSVVQDPELRDAALQRMESFRVTDTGSPLYGGFGDPVAGQAYSFDNLTALLAYHYSQ</sequence>
<dbReference type="GO" id="GO:0005975">
    <property type="term" value="P:carbohydrate metabolic process"/>
    <property type="evidence" value="ECO:0007669"/>
    <property type="project" value="InterPro"/>
</dbReference>
<protein>
    <recommendedName>
        <fullName evidence="4">Glycosyl hydrolase</fullName>
    </recommendedName>
</protein>
<feature type="chain" id="PRO_5030602438" description="Glycosyl hydrolase" evidence="1">
    <location>
        <begin position="29"/>
        <end position="378"/>
    </location>
</feature>
<dbReference type="AlphaFoldDB" id="A0A7X0SN69"/>
<dbReference type="InterPro" id="IPR008928">
    <property type="entry name" value="6-hairpin_glycosidase_sf"/>
</dbReference>
<dbReference type="Gene3D" id="1.50.10.10">
    <property type="match status" value="1"/>
</dbReference>
<evidence type="ECO:0008006" key="4">
    <source>
        <dbReference type="Google" id="ProtNLM"/>
    </source>
</evidence>
<evidence type="ECO:0000313" key="3">
    <source>
        <dbReference type="Proteomes" id="UP000564644"/>
    </source>
</evidence>
<dbReference type="PROSITE" id="PS51257">
    <property type="entry name" value="PROKAR_LIPOPROTEIN"/>
    <property type="match status" value="1"/>
</dbReference>
<organism evidence="2 3">
    <name type="scientific">Cohnella zeiphila</name>
    <dbReference type="NCBI Taxonomy" id="2761120"/>
    <lineage>
        <taxon>Bacteria</taxon>
        <taxon>Bacillati</taxon>
        <taxon>Bacillota</taxon>
        <taxon>Bacilli</taxon>
        <taxon>Bacillales</taxon>
        <taxon>Paenibacillaceae</taxon>
        <taxon>Cohnella</taxon>
    </lineage>
</organism>
<dbReference type="Proteomes" id="UP000564644">
    <property type="component" value="Unassembled WGS sequence"/>
</dbReference>
<keyword evidence="1" id="KW-0732">Signal</keyword>
<proteinExistence type="predicted"/>